<proteinExistence type="predicted"/>
<evidence type="ECO:0000313" key="2">
    <source>
        <dbReference type="EMBL" id="BDG15794.1"/>
    </source>
</evidence>
<dbReference type="RefSeq" id="WP_244363293.1">
    <property type="nucleotide sequence ID" value="NZ_AP025593.1"/>
</dbReference>
<keyword evidence="1" id="KW-1133">Transmembrane helix</keyword>
<dbReference type="Proteomes" id="UP000831120">
    <property type="component" value="Chromosome"/>
</dbReference>
<organism evidence="2 3">
    <name type="scientific">Thermus brockianus</name>
    <dbReference type="NCBI Taxonomy" id="56956"/>
    <lineage>
        <taxon>Bacteria</taxon>
        <taxon>Thermotogati</taxon>
        <taxon>Deinococcota</taxon>
        <taxon>Deinococci</taxon>
        <taxon>Thermales</taxon>
        <taxon>Thermaceae</taxon>
        <taxon>Thermus</taxon>
    </lineage>
</organism>
<gene>
    <name evidence="2" type="ORF">TbrSNM41_05280</name>
</gene>
<keyword evidence="3" id="KW-1185">Reference proteome</keyword>
<dbReference type="EMBL" id="AP025593">
    <property type="protein sequence ID" value="BDG15794.1"/>
    <property type="molecule type" value="Genomic_DNA"/>
</dbReference>
<sequence>MSKVPWGILIMFAGLGLAFALAGLSWWLVFLAGVSVWLAVVEYLAVRRTGLTISGQFLAWARRHPWAAGAMAALLGAAVGYLIYHLVTGY</sequence>
<evidence type="ECO:0000313" key="3">
    <source>
        <dbReference type="Proteomes" id="UP000831120"/>
    </source>
</evidence>
<name>A0ABM7XHM2_THEBO</name>
<feature type="transmembrane region" description="Helical" evidence="1">
    <location>
        <begin position="66"/>
        <end position="87"/>
    </location>
</feature>
<accession>A0ABM7XHM2</accession>
<evidence type="ECO:0000256" key="1">
    <source>
        <dbReference type="SAM" id="Phobius"/>
    </source>
</evidence>
<keyword evidence="1" id="KW-0812">Transmembrane</keyword>
<keyword evidence="1" id="KW-0472">Membrane</keyword>
<evidence type="ECO:0008006" key="4">
    <source>
        <dbReference type="Google" id="ProtNLM"/>
    </source>
</evidence>
<protein>
    <recommendedName>
        <fullName evidence="4">Phosphatidate cytidylyltransferase</fullName>
    </recommendedName>
</protein>
<reference evidence="2 3" key="1">
    <citation type="journal article" date="2022" name="Microbiol. Resour. Announc.">
        <title>Complete Genome Sequences of Thermus Strains Isolated from Senami Hot Spring in Japan.</title>
        <authorList>
            <person name="Miyazaki K."/>
        </authorList>
    </citation>
    <scope>NUCLEOTIDE SEQUENCE [LARGE SCALE GENOMIC DNA]</scope>
    <source>
        <strain evidence="2 3">SNM4-1</strain>
    </source>
</reference>